<reference evidence="11" key="1">
    <citation type="journal article" date="2019" name="Int. J. Syst. Evol. Microbiol.">
        <title>The Global Catalogue of Microorganisms (GCM) 10K type strain sequencing project: providing services to taxonomists for standard genome sequencing and annotation.</title>
        <authorList>
            <consortium name="The Broad Institute Genomics Platform"/>
            <consortium name="The Broad Institute Genome Sequencing Center for Infectious Disease"/>
            <person name="Wu L."/>
            <person name="Ma J."/>
        </authorList>
    </citation>
    <scope>NUCLEOTIDE SEQUENCE [LARGE SCALE GENOMIC DNA]</scope>
    <source>
        <strain evidence="11">JCM 14046</strain>
    </source>
</reference>
<evidence type="ECO:0000256" key="7">
    <source>
        <dbReference type="ARBA" id="ARBA00022989"/>
    </source>
</evidence>
<evidence type="ECO:0000256" key="6">
    <source>
        <dbReference type="ARBA" id="ARBA00022692"/>
    </source>
</evidence>
<evidence type="ECO:0000256" key="1">
    <source>
        <dbReference type="ARBA" id="ARBA00004651"/>
    </source>
</evidence>
<dbReference type="Pfam" id="PF03186">
    <property type="entry name" value="CobD_Cbib"/>
    <property type="match status" value="1"/>
</dbReference>
<comment type="function">
    <text evidence="9">Converts cobyric acid to cobinamide by the addition of aminopropanol on the F carboxylic group.</text>
</comment>
<evidence type="ECO:0000256" key="4">
    <source>
        <dbReference type="ARBA" id="ARBA00022475"/>
    </source>
</evidence>
<dbReference type="EMBL" id="BAAAMY010000005">
    <property type="protein sequence ID" value="GAA1923272.1"/>
    <property type="molecule type" value="Genomic_DNA"/>
</dbReference>
<evidence type="ECO:0000256" key="3">
    <source>
        <dbReference type="ARBA" id="ARBA00006263"/>
    </source>
</evidence>
<keyword evidence="7 9" id="KW-1133">Transmembrane helix</keyword>
<sequence length="316" mass="31978">MSGVARAVGLLAGYAADRALGDPRRGHPVAAFGTVAGGLEQRIWADSRASGALHCVALVGAATALGAAGGRAVRGRPAGEAAVVALATWTVLGGTSLEREARTIGAWLVAGDLDAARARLPHLVGRDPSALDADGVARAVVESVAENTSDAVVAPLVWGALAGAPGLLAYRAANTLDAMVGHRTPRHERFGWASARLDDLLNLPGARLAGLLAVAAGPDHAGARRAWRRDAASHPSPNAGVVEAAYAGALGLRLGGETAYPHRVEQRPVLGDGRAPVPADVERAVRLARRVQLGSVLVAAAVALVLPRRAGTAAGT</sequence>
<keyword evidence="11" id="KW-1185">Reference proteome</keyword>
<dbReference type="PANTHER" id="PTHR34308:SF1">
    <property type="entry name" value="COBALAMIN BIOSYNTHESIS PROTEIN CBIB"/>
    <property type="match status" value="1"/>
</dbReference>
<evidence type="ECO:0000313" key="10">
    <source>
        <dbReference type="EMBL" id="GAA1923272.1"/>
    </source>
</evidence>
<keyword evidence="4 9" id="KW-1003">Cell membrane</keyword>
<dbReference type="RefSeq" id="WP_344007902.1">
    <property type="nucleotide sequence ID" value="NZ_BAAAMY010000005.1"/>
</dbReference>
<name>A0ABP5AUZ1_9ACTN</name>
<gene>
    <name evidence="9" type="primary">cobD</name>
    <name evidence="10" type="ORF">GCM10009737_26190</name>
</gene>
<organism evidence="10 11">
    <name type="scientific">Nocardioides lentus</name>
    <dbReference type="NCBI Taxonomy" id="338077"/>
    <lineage>
        <taxon>Bacteria</taxon>
        <taxon>Bacillati</taxon>
        <taxon>Actinomycetota</taxon>
        <taxon>Actinomycetes</taxon>
        <taxon>Propionibacteriales</taxon>
        <taxon>Nocardioidaceae</taxon>
        <taxon>Nocardioides</taxon>
    </lineage>
</organism>
<dbReference type="PANTHER" id="PTHR34308">
    <property type="entry name" value="COBALAMIN BIOSYNTHESIS PROTEIN CBIB"/>
    <property type="match status" value="1"/>
</dbReference>
<comment type="pathway">
    <text evidence="2 9">Cofactor biosynthesis; adenosylcobalamin biosynthesis.</text>
</comment>
<dbReference type="Proteomes" id="UP001501612">
    <property type="component" value="Unassembled WGS sequence"/>
</dbReference>
<protein>
    <recommendedName>
        <fullName evidence="9">Cobalamin biosynthesis protein CobD</fullName>
    </recommendedName>
</protein>
<keyword evidence="5 9" id="KW-0169">Cobalamin biosynthesis</keyword>
<evidence type="ECO:0000256" key="8">
    <source>
        <dbReference type="ARBA" id="ARBA00023136"/>
    </source>
</evidence>
<dbReference type="NCBIfam" id="NF002276">
    <property type="entry name" value="PRK01209.1-4"/>
    <property type="match status" value="1"/>
</dbReference>
<proteinExistence type="inferred from homology"/>
<evidence type="ECO:0000256" key="9">
    <source>
        <dbReference type="HAMAP-Rule" id="MF_00024"/>
    </source>
</evidence>
<comment type="similarity">
    <text evidence="3 9">Belongs to the CobD/CbiB family.</text>
</comment>
<evidence type="ECO:0000313" key="11">
    <source>
        <dbReference type="Proteomes" id="UP001501612"/>
    </source>
</evidence>
<comment type="subcellular location">
    <subcellularLocation>
        <location evidence="1 9">Cell membrane</location>
        <topology evidence="1 9">Multi-pass membrane protein</topology>
    </subcellularLocation>
</comment>
<keyword evidence="6 9" id="KW-0812">Transmembrane</keyword>
<evidence type="ECO:0000256" key="5">
    <source>
        <dbReference type="ARBA" id="ARBA00022573"/>
    </source>
</evidence>
<accession>A0ABP5AUZ1</accession>
<evidence type="ECO:0000256" key="2">
    <source>
        <dbReference type="ARBA" id="ARBA00004953"/>
    </source>
</evidence>
<dbReference type="NCBIfam" id="TIGR00380">
    <property type="entry name" value="cobal_cbiB"/>
    <property type="match status" value="1"/>
</dbReference>
<dbReference type="HAMAP" id="MF_00024">
    <property type="entry name" value="CobD_CbiB"/>
    <property type="match status" value="1"/>
</dbReference>
<comment type="caution">
    <text evidence="10">The sequence shown here is derived from an EMBL/GenBank/DDBJ whole genome shotgun (WGS) entry which is preliminary data.</text>
</comment>
<keyword evidence="8 9" id="KW-0472">Membrane</keyword>
<dbReference type="InterPro" id="IPR004485">
    <property type="entry name" value="Cobalamin_biosynth_CobD/CbiB"/>
</dbReference>